<organism evidence="1 2">
    <name type="scientific">Brucella intermedia 229E</name>
    <dbReference type="NCBI Taxonomy" id="1337887"/>
    <lineage>
        <taxon>Bacteria</taxon>
        <taxon>Pseudomonadati</taxon>
        <taxon>Pseudomonadota</taxon>
        <taxon>Alphaproteobacteria</taxon>
        <taxon>Hyphomicrobiales</taxon>
        <taxon>Brucellaceae</taxon>
        <taxon>Brucella/Ochrobactrum group</taxon>
        <taxon>Brucella</taxon>
    </lineage>
</organism>
<gene>
    <name evidence="1" type="ORF">Q644_16645</name>
</gene>
<sequence>MAGVFIVGEVSKTRHLEREELTLLSTGRRRLRAAPPIRDGWNETSIDEGRLY</sequence>
<proteinExistence type="predicted"/>
<reference evidence="1 2" key="1">
    <citation type="journal article" date="2014" name="FEMS Microbiol. Lett.">
        <title>Genome sequencing analysis reveals virulence-related gene content of Ochrobactrum intermedium strain 229E, a urease-positive strain isolated from the human gastric niche.</title>
        <authorList>
            <person name="Kulkarni G.J."/>
            <person name="Shetty S."/>
            <person name="Dharne M.S."/>
            <person name="Shouche Y.S."/>
        </authorList>
    </citation>
    <scope>NUCLEOTIDE SEQUENCE [LARGE SCALE GENOMIC DNA]</scope>
    <source>
        <strain evidence="1 2">229E</strain>
    </source>
</reference>
<protein>
    <submittedName>
        <fullName evidence="1">Uncharacterized protein</fullName>
    </submittedName>
</protein>
<evidence type="ECO:0000313" key="2">
    <source>
        <dbReference type="Proteomes" id="UP000016842"/>
    </source>
</evidence>
<dbReference type="Proteomes" id="UP000016842">
    <property type="component" value="Unassembled WGS sequence"/>
</dbReference>
<name>U4VDR7_9HYPH</name>
<comment type="caution">
    <text evidence="1">The sequence shown here is derived from an EMBL/GenBank/DDBJ whole genome shotgun (WGS) entry which is preliminary data.</text>
</comment>
<evidence type="ECO:0000313" key="1">
    <source>
        <dbReference type="EMBL" id="ERM02434.1"/>
    </source>
</evidence>
<accession>U4VDR7</accession>
<dbReference type="EMBL" id="ASXJ01000088">
    <property type="protein sequence ID" value="ERM02434.1"/>
    <property type="molecule type" value="Genomic_DNA"/>
</dbReference>
<dbReference type="AlphaFoldDB" id="U4VDR7"/>